<feature type="domain" description="Phospholipase/carboxylesterase/thioesterase" evidence="4">
    <location>
        <begin position="28"/>
        <end position="147"/>
    </location>
</feature>
<dbReference type="InterPro" id="IPR029058">
    <property type="entry name" value="AB_hydrolase_fold"/>
</dbReference>
<sequence>MIGYGWHPPRGQATDEDYAEAEGLLDDFFAEVLKEFGADDGRAMLLGFSQGGGMTYRMGLARPDKFAALIALSASLPDPEILRPRLPNHRNQPVFVAHGAYDQMVSMDSARRTREFLNEEGYTLSYNEYNMGHEIPVEVLRDMVPWMETAVPPLVAETDRIF</sequence>
<reference evidence="5" key="1">
    <citation type="submission" date="2023-03" db="EMBL/GenBank/DDBJ databases">
        <authorList>
            <person name="Steffen K."/>
            <person name="Cardenas P."/>
        </authorList>
    </citation>
    <scope>NUCLEOTIDE SEQUENCE</scope>
</reference>
<dbReference type="EC" id="3.1.2.22" evidence="2"/>
<dbReference type="InterPro" id="IPR003140">
    <property type="entry name" value="PLipase/COase/thioEstase"/>
</dbReference>
<keyword evidence="3" id="KW-0378">Hydrolase</keyword>
<gene>
    <name evidence="5" type="ORF">GBAR_LOCUS9268</name>
</gene>
<evidence type="ECO:0000313" key="5">
    <source>
        <dbReference type="EMBL" id="CAI8014864.1"/>
    </source>
</evidence>
<dbReference type="EMBL" id="CASHTH010001396">
    <property type="protein sequence ID" value="CAI8014864.1"/>
    <property type="molecule type" value="Genomic_DNA"/>
</dbReference>
<comment type="similarity">
    <text evidence="1">Belongs to the AB hydrolase superfamily. AB hydrolase 2 family.</text>
</comment>
<name>A0AA35RNM1_GEOBA</name>
<protein>
    <recommendedName>
        <fullName evidence="2">palmitoyl-protein hydrolase</fullName>
        <ecNumber evidence="2">3.1.2.22</ecNumber>
    </recommendedName>
</protein>
<dbReference type="Proteomes" id="UP001174909">
    <property type="component" value="Unassembled WGS sequence"/>
</dbReference>
<evidence type="ECO:0000256" key="2">
    <source>
        <dbReference type="ARBA" id="ARBA00012423"/>
    </source>
</evidence>
<dbReference type="InterPro" id="IPR050565">
    <property type="entry name" value="LYPA1-2/EST-like"/>
</dbReference>
<dbReference type="Pfam" id="PF02230">
    <property type="entry name" value="Abhydrolase_2"/>
    <property type="match status" value="1"/>
</dbReference>
<dbReference type="Gene3D" id="3.40.50.1820">
    <property type="entry name" value="alpha/beta hydrolase"/>
    <property type="match status" value="1"/>
</dbReference>
<accession>A0AA35RNM1</accession>
<dbReference type="SUPFAM" id="SSF53474">
    <property type="entry name" value="alpha/beta-Hydrolases"/>
    <property type="match status" value="1"/>
</dbReference>
<proteinExistence type="inferred from homology"/>
<dbReference type="PANTHER" id="PTHR10655">
    <property type="entry name" value="LYSOPHOSPHOLIPASE-RELATED"/>
    <property type="match status" value="1"/>
</dbReference>
<evidence type="ECO:0000259" key="4">
    <source>
        <dbReference type="Pfam" id="PF02230"/>
    </source>
</evidence>
<organism evidence="5 6">
    <name type="scientific">Geodia barretti</name>
    <name type="common">Barrett's horny sponge</name>
    <dbReference type="NCBI Taxonomy" id="519541"/>
    <lineage>
        <taxon>Eukaryota</taxon>
        <taxon>Metazoa</taxon>
        <taxon>Porifera</taxon>
        <taxon>Demospongiae</taxon>
        <taxon>Heteroscleromorpha</taxon>
        <taxon>Tetractinellida</taxon>
        <taxon>Astrophorina</taxon>
        <taxon>Geodiidae</taxon>
        <taxon>Geodia</taxon>
    </lineage>
</organism>
<keyword evidence="6" id="KW-1185">Reference proteome</keyword>
<dbReference type="AlphaFoldDB" id="A0AA35RNM1"/>
<evidence type="ECO:0000256" key="1">
    <source>
        <dbReference type="ARBA" id="ARBA00006499"/>
    </source>
</evidence>
<dbReference type="GO" id="GO:0008474">
    <property type="term" value="F:palmitoyl-(protein) hydrolase activity"/>
    <property type="evidence" value="ECO:0007669"/>
    <property type="project" value="UniProtKB-EC"/>
</dbReference>
<dbReference type="PANTHER" id="PTHR10655:SF17">
    <property type="entry name" value="LYSOPHOSPHOLIPASE-LIKE PROTEIN 1"/>
    <property type="match status" value="1"/>
</dbReference>
<evidence type="ECO:0000256" key="3">
    <source>
        <dbReference type="ARBA" id="ARBA00022801"/>
    </source>
</evidence>
<comment type="caution">
    <text evidence="5">The sequence shown here is derived from an EMBL/GenBank/DDBJ whole genome shotgun (WGS) entry which is preliminary data.</text>
</comment>
<evidence type="ECO:0000313" key="6">
    <source>
        <dbReference type="Proteomes" id="UP001174909"/>
    </source>
</evidence>